<dbReference type="PANTHER" id="PTHR10606">
    <property type="entry name" value="6-PHOSPHOFRUCTO-2-KINASE/FRUCTOSE-2,6-BISPHOSPHATASE"/>
    <property type="match status" value="1"/>
</dbReference>
<evidence type="ECO:0000256" key="2">
    <source>
        <dbReference type="ARBA" id="ARBA00022840"/>
    </source>
</evidence>
<evidence type="ECO:0000313" key="4">
    <source>
        <dbReference type="EMBL" id="CAE0461130.1"/>
    </source>
</evidence>
<dbReference type="Gene3D" id="3.40.50.1240">
    <property type="entry name" value="Phosphoglycerate mutase-like"/>
    <property type="match status" value="1"/>
</dbReference>
<dbReference type="GO" id="GO:0006003">
    <property type="term" value="P:fructose 2,6-bisphosphate metabolic process"/>
    <property type="evidence" value="ECO:0007669"/>
    <property type="project" value="InterPro"/>
</dbReference>
<dbReference type="InterPro" id="IPR013079">
    <property type="entry name" value="6Phosfructo_kin"/>
</dbReference>
<dbReference type="FunFam" id="3.40.50.300:FF:000644">
    <property type="entry name" value="GpmB, Fructose-2,6-bisphosphatase"/>
    <property type="match status" value="1"/>
</dbReference>
<evidence type="ECO:0000256" key="1">
    <source>
        <dbReference type="ARBA" id="ARBA00022741"/>
    </source>
</evidence>
<dbReference type="GO" id="GO:0003873">
    <property type="term" value="F:6-phosphofructo-2-kinase activity"/>
    <property type="evidence" value="ECO:0007669"/>
    <property type="project" value="InterPro"/>
</dbReference>
<proteinExistence type="predicted"/>
<dbReference type="Pfam" id="PF00300">
    <property type="entry name" value="His_Phos_1"/>
    <property type="match status" value="1"/>
</dbReference>
<evidence type="ECO:0000259" key="3">
    <source>
        <dbReference type="Pfam" id="PF01591"/>
    </source>
</evidence>
<protein>
    <recommendedName>
        <fullName evidence="3">6-phosphofructo-2-kinase domain-containing protein</fullName>
    </recommendedName>
</protein>
<accession>A0A7S3PZQ0</accession>
<sequence length="608" mass="68965">MSSPVHKAPKDYYEQGSNKVAEVTAVAIKKLEQRRKLTSTSERVVIVLVGLPGRGKSFIARKLQTFLTWRGNECEVFNVGKYRRTVQAKIVEEEEEKAAKQSKEGIRQSVGACDASFFDSNNPRAAELRHRSAQLAMEDMLVWLDDFGPVREAECISRHGAKATVFRSRIAIFDATNSTRERRKWVLEEATDPIKRAGKKTGCIFVESVCDDEELLEENFRFKVQNSPDFRGMTESEAIADLRIRVQKYEEAYETVDDDAQSYIKIFNLSSKVLVNHIYGNMAKVIVPCLMSWNIGSRPIYLIRAGETGIDDEDTAEFASEPRRISRGDTLNPRGLFFRKGLAKFIDQEGREFAKKSEDALKMAFAPKKRALGTSIYGIAAPNLACFVDGEGEELKEKARIKETLPFACHVMSSTMPRAVETASWDTLPFVIHELPNLNPLDKGDFFGMELEEIKEKHQEWYELLENDPFMTRFPGGESYADLIHRLETCIIDLEQQVNMAAVVSHVSTLQVLMAYFRRSPVDKCTSIEVPLHTVIKFTPVAGGGWIETQHKIIPSMDLDTSEHVMSLHKTGQHTPIWGDHGNYNSYLRRATSDEDSYEKNSKEDFPF</sequence>
<keyword evidence="1" id="KW-0547">Nucleotide-binding</keyword>
<dbReference type="Pfam" id="PF01591">
    <property type="entry name" value="6PF2K"/>
    <property type="match status" value="2"/>
</dbReference>
<feature type="domain" description="6-phosphofructo-2-kinase" evidence="3">
    <location>
        <begin position="39"/>
        <end position="146"/>
    </location>
</feature>
<dbReference type="InterPro" id="IPR013078">
    <property type="entry name" value="His_Pase_superF_clade-1"/>
</dbReference>
<dbReference type="InterPro" id="IPR003094">
    <property type="entry name" value="6Pfruct_kin"/>
</dbReference>
<dbReference type="GO" id="GO:0005829">
    <property type="term" value="C:cytosol"/>
    <property type="evidence" value="ECO:0007669"/>
    <property type="project" value="TreeGrafter"/>
</dbReference>
<dbReference type="GO" id="GO:0004331">
    <property type="term" value="F:fructose-2,6-bisphosphate 2-phosphatase activity"/>
    <property type="evidence" value="ECO:0007669"/>
    <property type="project" value="TreeGrafter"/>
</dbReference>
<dbReference type="InterPro" id="IPR029033">
    <property type="entry name" value="His_PPase_superfam"/>
</dbReference>
<organism evidence="4">
    <name type="scientific">Chaetoceros debilis</name>
    <dbReference type="NCBI Taxonomy" id="122233"/>
    <lineage>
        <taxon>Eukaryota</taxon>
        <taxon>Sar</taxon>
        <taxon>Stramenopiles</taxon>
        <taxon>Ochrophyta</taxon>
        <taxon>Bacillariophyta</taxon>
        <taxon>Coscinodiscophyceae</taxon>
        <taxon>Chaetocerotophycidae</taxon>
        <taxon>Chaetocerotales</taxon>
        <taxon>Chaetocerotaceae</taxon>
        <taxon>Chaetoceros</taxon>
    </lineage>
</organism>
<dbReference type="AlphaFoldDB" id="A0A7S3PZQ0"/>
<dbReference type="EMBL" id="HBIO01007892">
    <property type="protein sequence ID" value="CAE0461130.1"/>
    <property type="molecule type" value="Transcribed_RNA"/>
</dbReference>
<dbReference type="SUPFAM" id="SSF53254">
    <property type="entry name" value="Phosphoglycerate mutase-like"/>
    <property type="match status" value="1"/>
</dbReference>
<name>A0A7S3PZQ0_9STRA</name>
<gene>
    <name evidence="4" type="ORF">CDEB00056_LOCUS5971</name>
</gene>
<dbReference type="PIRSF" id="PIRSF000709">
    <property type="entry name" value="6PFK_2-Ptase"/>
    <property type="match status" value="1"/>
</dbReference>
<dbReference type="PANTHER" id="PTHR10606:SF49">
    <property type="entry name" value="6-PHOSPHOFRUCTO-2-KINASE DOMAIN-CONTAINING PROTEIN"/>
    <property type="match status" value="1"/>
</dbReference>
<dbReference type="GO" id="GO:0006000">
    <property type="term" value="P:fructose metabolic process"/>
    <property type="evidence" value="ECO:0007669"/>
    <property type="project" value="InterPro"/>
</dbReference>
<dbReference type="InterPro" id="IPR027417">
    <property type="entry name" value="P-loop_NTPase"/>
</dbReference>
<feature type="domain" description="6-phosphofructo-2-kinase" evidence="3">
    <location>
        <begin position="169"/>
        <end position="293"/>
    </location>
</feature>
<keyword evidence="2" id="KW-0067">ATP-binding</keyword>
<dbReference type="GO" id="GO:0005524">
    <property type="term" value="F:ATP binding"/>
    <property type="evidence" value="ECO:0007669"/>
    <property type="project" value="UniProtKB-KW"/>
</dbReference>
<dbReference type="SUPFAM" id="SSF52540">
    <property type="entry name" value="P-loop containing nucleoside triphosphate hydrolases"/>
    <property type="match status" value="1"/>
</dbReference>
<reference evidence="4" key="1">
    <citation type="submission" date="2021-01" db="EMBL/GenBank/DDBJ databases">
        <authorList>
            <person name="Corre E."/>
            <person name="Pelletier E."/>
            <person name="Niang G."/>
            <person name="Scheremetjew M."/>
            <person name="Finn R."/>
            <person name="Kale V."/>
            <person name="Holt S."/>
            <person name="Cochrane G."/>
            <person name="Meng A."/>
            <person name="Brown T."/>
            <person name="Cohen L."/>
        </authorList>
    </citation>
    <scope>NUCLEOTIDE SEQUENCE</scope>
    <source>
        <strain evidence="4">MM31A-1</strain>
    </source>
</reference>
<dbReference type="Gene3D" id="3.40.50.300">
    <property type="entry name" value="P-loop containing nucleotide triphosphate hydrolases"/>
    <property type="match status" value="1"/>
</dbReference>